<dbReference type="SUPFAM" id="SSF55729">
    <property type="entry name" value="Acyl-CoA N-acyltransferases (Nat)"/>
    <property type="match status" value="1"/>
</dbReference>
<dbReference type="Proteomes" id="UP001253545">
    <property type="component" value="Unassembled WGS sequence"/>
</dbReference>
<dbReference type="Pfam" id="PF13508">
    <property type="entry name" value="Acetyltransf_7"/>
    <property type="match status" value="1"/>
</dbReference>
<accession>A0ABU2ZSU9</accession>
<organism evidence="2 3">
    <name type="scientific">Glaciecola petra</name>
    <dbReference type="NCBI Taxonomy" id="3075602"/>
    <lineage>
        <taxon>Bacteria</taxon>
        <taxon>Pseudomonadati</taxon>
        <taxon>Pseudomonadota</taxon>
        <taxon>Gammaproteobacteria</taxon>
        <taxon>Alteromonadales</taxon>
        <taxon>Alteromonadaceae</taxon>
        <taxon>Glaciecola</taxon>
    </lineage>
</organism>
<protein>
    <submittedName>
        <fullName evidence="2">GNAT family N-acetyltransferase</fullName>
    </submittedName>
</protein>
<dbReference type="EMBL" id="JAVRHX010000003">
    <property type="protein sequence ID" value="MDT0595713.1"/>
    <property type="molecule type" value="Genomic_DNA"/>
</dbReference>
<dbReference type="InterPro" id="IPR000182">
    <property type="entry name" value="GNAT_dom"/>
</dbReference>
<sequence length="166" mass="18707">MIITKISKDSTSDCNMGGAADSSTRLAKELSDLSFRAKAHWGYSAELMESWRNDLTIGPEYFETHQVFTSYIDKQLVAYYAYCKLEACTVLLDNIFVEPAFIGKGIGKALLDHLKTQVKSTENNLIRLYSEPHAKAFYSKFGFVLVGEKATSVKNRFLPIMELTLK</sequence>
<dbReference type="CDD" id="cd04301">
    <property type="entry name" value="NAT_SF"/>
    <property type="match status" value="1"/>
</dbReference>
<keyword evidence="3" id="KW-1185">Reference proteome</keyword>
<feature type="domain" description="N-acetyltransferase" evidence="1">
    <location>
        <begin position="22"/>
        <end position="166"/>
    </location>
</feature>
<proteinExistence type="predicted"/>
<evidence type="ECO:0000259" key="1">
    <source>
        <dbReference type="PROSITE" id="PS51186"/>
    </source>
</evidence>
<dbReference type="PROSITE" id="PS51186">
    <property type="entry name" value="GNAT"/>
    <property type="match status" value="1"/>
</dbReference>
<gene>
    <name evidence="2" type="ORF">RM552_12715</name>
</gene>
<evidence type="ECO:0000313" key="3">
    <source>
        <dbReference type="Proteomes" id="UP001253545"/>
    </source>
</evidence>
<dbReference type="RefSeq" id="WP_311369228.1">
    <property type="nucleotide sequence ID" value="NZ_JAVRHX010000003.1"/>
</dbReference>
<comment type="caution">
    <text evidence="2">The sequence shown here is derived from an EMBL/GenBank/DDBJ whole genome shotgun (WGS) entry which is preliminary data.</text>
</comment>
<reference evidence="2 3" key="1">
    <citation type="submission" date="2023-09" db="EMBL/GenBank/DDBJ databases">
        <authorList>
            <person name="Rey-Velasco X."/>
        </authorList>
    </citation>
    <scope>NUCLEOTIDE SEQUENCE [LARGE SCALE GENOMIC DNA]</scope>
    <source>
        <strain evidence="2 3">P117</strain>
    </source>
</reference>
<evidence type="ECO:0000313" key="2">
    <source>
        <dbReference type="EMBL" id="MDT0595713.1"/>
    </source>
</evidence>
<name>A0ABU2ZSU9_9ALTE</name>
<dbReference type="Gene3D" id="3.40.630.30">
    <property type="match status" value="1"/>
</dbReference>
<dbReference type="InterPro" id="IPR016181">
    <property type="entry name" value="Acyl_CoA_acyltransferase"/>
</dbReference>